<accession>A0ABV6PZ77</accession>
<reference evidence="1 2" key="1">
    <citation type="submission" date="2024-09" db="EMBL/GenBank/DDBJ databases">
        <authorList>
            <person name="Sun Q."/>
            <person name="Mori K."/>
        </authorList>
    </citation>
    <scope>NUCLEOTIDE SEQUENCE [LARGE SCALE GENOMIC DNA]</scope>
    <source>
        <strain evidence="1 2">NCAIM B.02336</strain>
    </source>
</reference>
<name>A0ABV6PZ77_9BURK</name>
<dbReference type="Proteomes" id="UP001589834">
    <property type="component" value="Unassembled WGS sequence"/>
</dbReference>
<dbReference type="InterPro" id="IPR009241">
    <property type="entry name" value="HigB-like"/>
</dbReference>
<gene>
    <name evidence="1" type="ORF">ACFFGG_17530</name>
</gene>
<evidence type="ECO:0000313" key="1">
    <source>
        <dbReference type="EMBL" id="MFC0594353.1"/>
    </source>
</evidence>
<protein>
    <submittedName>
        <fullName evidence="1">Type II toxin-antitoxin system RelE/ParE family toxin</fullName>
    </submittedName>
</protein>
<evidence type="ECO:0000313" key="2">
    <source>
        <dbReference type="Proteomes" id="UP001589834"/>
    </source>
</evidence>
<keyword evidence="2" id="KW-1185">Reference proteome</keyword>
<dbReference type="EMBL" id="JBHLTN010000043">
    <property type="protein sequence ID" value="MFC0594353.1"/>
    <property type="molecule type" value="Genomic_DNA"/>
</dbReference>
<organism evidence="1 2">
    <name type="scientific">Ottowia pentelensis</name>
    <dbReference type="NCBI Taxonomy" id="511108"/>
    <lineage>
        <taxon>Bacteria</taxon>
        <taxon>Pseudomonadati</taxon>
        <taxon>Pseudomonadota</taxon>
        <taxon>Betaproteobacteria</taxon>
        <taxon>Burkholderiales</taxon>
        <taxon>Comamonadaceae</taxon>
        <taxon>Ottowia</taxon>
    </lineage>
</organism>
<comment type="caution">
    <text evidence="1">The sequence shown here is derived from an EMBL/GenBank/DDBJ whole genome shotgun (WGS) entry which is preliminary data.</text>
</comment>
<dbReference type="Pfam" id="PF05973">
    <property type="entry name" value="Gp49"/>
    <property type="match status" value="1"/>
</dbReference>
<dbReference type="RefSeq" id="WP_293225202.1">
    <property type="nucleotide sequence ID" value="NZ_JBHLTN010000043.1"/>
</dbReference>
<proteinExistence type="predicted"/>
<sequence length="108" mass="12014">MPYTIAYYNPSVQAGIEAWPSGISASYVRIVEQMVVSGPNLGLPYTRPFGDGLFEIRAKAAEGIGRAFFCSLVGQRIVILHGFIKKTQQTPHKELKLARRRLKEVLHG</sequence>